<evidence type="ECO:0000259" key="2">
    <source>
        <dbReference type="PROSITE" id="PS51212"/>
    </source>
</evidence>
<dbReference type="Proteomes" id="UP000815325">
    <property type="component" value="Unassembled WGS sequence"/>
</dbReference>
<dbReference type="InterPro" id="IPR018466">
    <property type="entry name" value="Kre9/Knh1-like_N"/>
</dbReference>
<name>A0ABQ7FUM4_DUNSA</name>
<dbReference type="PROSITE" id="PS50092">
    <property type="entry name" value="TSP1"/>
    <property type="match status" value="1"/>
</dbReference>
<dbReference type="Gene3D" id="2.20.100.10">
    <property type="entry name" value="Thrombospondin type-1 (TSP1) repeat"/>
    <property type="match status" value="1"/>
</dbReference>
<gene>
    <name evidence="3" type="ORF">DUNSADRAFT_7273</name>
</gene>
<sequence length="533" mass="59719">IPIVLGPEFSLIFDLGFGIKIWQSDSAEKVNCPSLGYQLSYGVGFGFSLEPISIPIIPFFLSFQITEEPYRFSFDIISKTPFPFDFASGCWTSDEDTLGTWETGSWSKCSELCGGGEIHRTVRCVDEDNEEVDESQCKSVRPPTTQPCHEFPCNWSEREVVENICMYDTLRINHEGGPWSGIRSRCTWEMYYNDKCDDDCNTVQCAEDNGKCQQEDKEIDACKEFGSDSCESCLQVDKDGAICGWCRSTGQCLPGSYTGPFKSSACTLRDWKPDTCKDPEDPLSFLSPLNGTGSNEFTAGEVLEVTWSGGPVDGQVRLSLSLNGSDTARDGLGLPNDEISASRKSFSWTIPCHLRPDDYFLIVQSTSEATNSAKSEVFQVTQPVDPDYPCKKEEDTYSWTTHPWSPCERECNGTYRIGCFKEPSFDDYFCNDEYDRPLEYLFYDEDSMTPYLCSEEAAKKGYRFAAVQYGQECYGGDSIEEYTIPGDCTIPCSGDAQDTCGGDCTNEIFEVAGVQNREVQCIRNQWSISEEEV</sequence>
<feature type="domain" description="WSC" evidence="2">
    <location>
        <begin position="413"/>
        <end position="512"/>
    </location>
</feature>
<dbReference type="InterPro" id="IPR000884">
    <property type="entry name" value="TSP1_rpt"/>
</dbReference>
<dbReference type="SMART" id="SM00209">
    <property type="entry name" value="TSP1"/>
    <property type="match status" value="2"/>
</dbReference>
<dbReference type="InterPro" id="IPR002889">
    <property type="entry name" value="WSC_carb-bd"/>
</dbReference>
<proteinExistence type="predicted"/>
<dbReference type="PROSITE" id="PS51212">
    <property type="entry name" value="WSC"/>
    <property type="match status" value="1"/>
</dbReference>
<comment type="caution">
    <text evidence="3">The sequence shown here is derived from an EMBL/GenBank/DDBJ whole genome shotgun (WGS) entry which is preliminary data.</text>
</comment>
<evidence type="ECO:0000313" key="3">
    <source>
        <dbReference type="EMBL" id="KAF5825732.1"/>
    </source>
</evidence>
<dbReference type="Pfam" id="PF10342">
    <property type="entry name" value="Kre9_KNH"/>
    <property type="match status" value="1"/>
</dbReference>
<dbReference type="Pfam" id="PF19030">
    <property type="entry name" value="TSP1_ADAMTS"/>
    <property type="match status" value="1"/>
</dbReference>
<dbReference type="SMART" id="SM00321">
    <property type="entry name" value="WSC"/>
    <property type="match status" value="1"/>
</dbReference>
<keyword evidence="1" id="KW-0732">Signal</keyword>
<keyword evidence="4" id="KW-1185">Reference proteome</keyword>
<reference evidence="3" key="1">
    <citation type="submission" date="2017-08" db="EMBL/GenBank/DDBJ databases">
        <authorList>
            <person name="Polle J.E."/>
            <person name="Barry K."/>
            <person name="Cushman J."/>
            <person name="Schmutz J."/>
            <person name="Tran D."/>
            <person name="Hathwaick L.T."/>
            <person name="Yim W.C."/>
            <person name="Jenkins J."/>
            <person name="Mckie-Krisberg Z.M."/>
            <person name="Prochnik S."/>
            <person name="Lindquist E."/>
            <person name="Dockter R.B."/>
            <person name="Adam C."/>
            <person name="Molina H."/>
            <person name="Bunkerborg J."/>
            <person name="Jin E."/>
            <person name="Buchheim M."/>
            <person name="Magnuson J."/>
        </authorList>
    </citation>
    <scope>NUCLEOTIDE SEQUENCE</scope>
    <source>
        <strain evidence="3">CCAP 19/18</strain>
    </source>
</reference>
<evidence type="ECO:0000313" key="4">
    <source>
        <dbReference type="Proteomes" id="UP000815325"/>
    </source>
</evidence>
<protein>
    <recommendedName>
        <fullName evidence="2">WSC domain-containing protein</fullName>
    </recommendedName>
</protein>
<accession>A0ABQ7FUM4</accession>
<dbReference type="InterPro" id="IPR036383">
    <property type="entry name" value="TSP1_rpt_sf"/>
</dbReference>
<dbReference type="EMBL" id="MU072100">
    <property type="protein sequence ID" value="KAF5825732.1"/>
    <property type="molecule type" value="Genomic_DNA"/>
</dbReference>
<dbReference type="SUPFAM" id="SSF82895">
    <property type="entry name" value="TSP-1 type 1 repeat"/>
    <property type="match status" value="1"/>
</dbReference>
<organism evidence="3 4">
    <name type="scientific">Dunaliella salina</name>
    <name type="common">Green alga</name>
    <name type="synonym">Protococcus salinus</name>
    <dbReference type="NCBI Taxonomy" id="3046"/>
    <lineage>
        <taxon>Eukaryota</taxon>
        <taxon>Viridiplantae</taxon>
        <taxon>Chlorophyta</taxon>
        <taxon>core chlorophytes</taxon>
        <taxon>Chlorophyceae</taxon>
        <taxon>CS clade</taxon>
        <taxon>Chlamydomonadales</taxon>
        <taxon>Dunaliellaceae</taxon>
        <taxon>Dunaliella</taxon>
    </lineage>
</organism>
<evidence type="ECO:0000256" key="1">
    <source>
        <dbReference type="ARBA" id="ARBA00022729"/>
    </source>
</evidence>
<dbReference type="Pfam" id="PF01822">
    <property type="entry name" value="WSC"/>
    <property type="match status" value="1"/>
</dbReference>
<feature type="non-terminal residue" evidence="3">
    <location>
        <position position="1"/>
    </location>
</feature>